<proteinExistence type="predicted"/>
<name>A0A7S1EYH7_NOCSC</name>
<dbReference type="EMBL" id="HBFQ01008505">
    <property type="protein sequence ID" value="CAD8831620.1"/>
    <property type="molecule type" value="Transcribed_RNA"/>
</dbReference>
<organism evidence="1">
    <name type="scientific">Noctiluca scintillans</name>
    <name type="common">Sea sparkle</name>
    <name type="synonym">Red tide dinoflagellate</name>
    <dbReference type="NCBI Taxonomy" id="2966"/>
    <lineage>
        <taxon>Eukaryota</taxon>
        <taxon>Sar</taxon>
        <taxon>Alveolata</taxon>
        <taxon>Dinophyceae</taxon>
        <taxon>Noctilucales</taxon>
        <taxon>Noctilucaceae</taxon>
        <taxon>Noctiluca</taxon>
    </lineage>
</organism>
<sequence>MGRFARPLTLHMNCTRELHGLAPYAIVDLGTSQETTNLSCRSTSSVSLTWHGQERISITVMARKVQGATEPRFVGEGFIVLPPLEGISDWNGHVEVFDPGDATATGTLCAAIDWGESLESDHDGSCGSAHADEESQETMDRLSEVAMASDAVESDIASDVTLLHEVEVASRSTVIGTTFLEELRTRFLDGQHPGDDVLRGDNRALLVHEKIMDGLQELPSEESLSGLPALVTWQEYVAQSLGSIRKREHLVDEHGQPRVTREWCHPNVLASVTLADWHGRRRAQVAFNADGEPQRVCLVSSNGKEMSYTTDTFDAACRGVSLAGCSLRARYELARRYRVAQLRDPSSDAQTSVQVAVETLFSSVCAKLRELLRIEHDGGRLMVPPVAELLEMTLEQVLEQLEKPAQA</sequence>
<reference evidence="1" key="1">
    <citation type="submission" date="2021-01" db="EMBL/GenBank/DDBJ databases">
        <authorList>
            <person name="Corre E."/>
            <person name="Pelletier E."/>
            <person name="Niang G."/>
            <person name="Scheremetjew M."/>
            <person name="Finn R."/>
            <person name="Kale V."/>
            <person name="Holt S."/>
            <person name="Cochrane G."/>
            <person name="Meng A."/>
            <person name="Brown T."/>
            <person name="Cohen L."/>
        </authorList>
    </citation>
    <scope>NUCLEOTIDE SEQUENCE</scope>
</reference>
<gene>
    <name evidence="1" type="ORF">NSCI0253_LOCUS5967</name>
</gene>
<protein>
    <submittedName>
        <fullName evidence="1">Uncharacterized protein</fullName>
    </submittedName>
</protein>
<accession>A0A7S1EYH7</accession>
<dbReference type="AlphaFoldDB" id="A0A7S1EYH7"/>
<evidence type="ECO:0000313" key="1">
    <source>
        <dbReference type="EMBL" id="CAD8831620.1"/>
    </source>
</evidence>